<dbReference type="EMBL" id="BARV01025091">
    <property type="protein sequence ID" value="GAI40560.1"/>
    <property type="molecule type" value="Genomic_DNA"/>
</dbReference>
<gene>
    <name evidence="1" type="ORF">S06H3_40823</name>
</gene>
<sequence>MLIFVKKKTPATFTGIQTIFQRIVGRNNILYDVAVLVIAKLTIHRFEERIRFYFFHY</sequence>
<organism evidence="1">
    <name type="scientific">marine sediment metagenome</name>
    <dbReference type="NCBI Taxonomy" id="412755"/>
    <lineage>
        <taxon>unclassified sequences</taxon>
        <taxon>metagenomes</taxon>
        <taxon>ecological metagenomes</taxon>
    </lineage>
</organism>
<accession>X1PNG2</accession>
<reference evidence="1" key="1">
    <citation type="journal article" date="2014" name="Front. Microbiol.">
        <title>High frequency of phylogenetically diverse reductive dehalogenase-homologous genes in deep subseafloor sedimentary metagenomes.</title>
        <authorList>
            <person name="Kawai M."/>
            <person name="Futagami T."/>
            <person name="Toyoda A."/>
            <person name="Takaki Y."/>
            <person name="Nishi S."/>
            <person name="Hori S."/>
            <person name="Arai W."/>
            <person name="Tsubouchi T."/>
            <person name="Morono Y."/>
            <person name="Uchiyama I."/>
            <person name="Ito T."/>
            <person name="Fujiyama A."/>
            <person name="Inagaki F."/>
            <person name="Takami H."/>
        </authorList>
    </citation>
    <scope>NUCLEOTIDE SEQUENCE</scope>
    <source>
        <strain evidence="1">Expedition CK06-06</strain>
    </source>
</reference>
<comment type="caution">
    <text evidence="1">The sequence shown here is derived from an EMBL/GenBank/DDBJ whole genome shotgun (WGS) entry which is preliminary data.</text>
</comment>
<dbReference type="AlphaFoldDB" id="X1PNG2"/>
<name>X1PNG2_9ZZZZ</name>
<evidence type="ECO:0000313" key="1">
    <source>
        <dbReference type="EMBL" id="GAI40560.1"/>
    </source>
</evidence>
<proteinExistence type="predicted"/>
<protein>
    <submittedName>
        <fullName evidence="1">Uncharacterized protein</fullName>
    </submittedName>
</protein>